<dbReference type="EMBL" id="JASJOT010000004">
    <property type="protein sequence ID" value="MDJ1492957.1"/>
    <property type="molecule type" value="Genomic_DNA"/>
</dbReference>
<dbReference type="SMART" id="SM00860">
    <property type="entry name" value="SMI1_KNR4"/>
    <property type="match status" value="1"/>
</dbReference>
<name>A0ABT7CH27_9BACT</name>
<feature type="domain" description="Knr4/Smi1-like" evidence="1">
    <location>
        <begin position="45"/>
        <end position="221"/>
    </location>
</feature>
<dbReference type="InterPro" id="IPR018958">
    <property type="entry name" value="Knr4/Smi1-like_dom"/>
</dbReference>
<proteinExistence type="predicted"/>
<organism evidence="2 3">
    <name type="scientific">Xanthocytophaga flava</name>
    <dbReference type="NCBI Taxonomy" id="3048013"/>
    <lineage>
        <taxon>Bacteria</taxon>
        <taxon>Pseudomonadati</taxon>
        <taxon>Bacteroidota</taxon>
        <taxon>Cytophagia</taxon>
        <taxon>Cytophagales</taxon>
        <taxon>Rhodocytophagaceae</taxon>
        <taxon>Xanthocytophaga</taxon>
    </lineage>
</organism>
<reference evidence="2 3" key="1">
    <citation type="submission" date="2023-05" db="EMBL/GenBank/DDBJ databases">
        <authorList>
            <person name="Zhang X."/>
        </authorList>
    </citation>
    <scope>NUCLEOTIDE SEQUENCE [LARGE SCALE GENOMIC DNA]</scope>
    <source>
        <strain evidence="2 3">DM2B3-1</strain>
    </source>
</reference>
<evidence type="ECO:0000259" key="1">
    <source>
        <dbReference type="SMART" id="SM00860"/>
    </source>
</evidence>
<dbReference type="RefSeq" id="WP_313994518.1">
    <property type="nucleotide sequence ID" value="NZ_JASJOT010000004.1"/>
</dbReference>
<evidence type="ECO:0000313" key="3">
    <source>
        <dbReference type="Proteomes" id="UP001228581"/>
    </source>
</evidence>
<dbReference type="InterPro" id="IPR037883">
    <property type="entry name" value="Knr4/Smi1-like_sf"/>
</dbReference>
<gene>
    <name evidence="2" type="ORF">QNI19_08440</name>
</gene>
<protein>
    <submittedName>
        <fullName evidence="2">SMI1/KNR4 family protein</fullName>
    </submittedName>
</protein>
<keyword evidence="3" id="KW-1185">Reference proteome</keyword>
<dbReference type="Proteomes" id="UP001228581">
    <property type="component" value="Unassembled WGS sequence"/>
</dbReference>
<comment type="caution">
    <text evidence="2">The sequence shown here is derived from an EMBL/GenBank/DDBJ whole genome shotgun (WGS) entry which is preliminary data.</text>
</comment>
<dbReference type="SUPFAM" id="SSF160631">
    <property type="entry name" value="SMI1/KNR4-like"/>
    <property type="match status" value="1"/>
</dbReference>
<accession>A0ABT7CH27</accession>
<dbReference type="Pfam" id="PF09346">
    <property type="entry name" value="SMI1_KNR4"/>
    <property type="match status" value="1"/>
</dbReference>
<evidence type="ECO:0000313" key="2">
    <source>
        <dbReference type="EMBL" id="MDJ1492957.1"/>
    </source>
</evidence>
<dbReference type="Gene3D" id="3.40.1580.10">
    <property type="entry name" value="SMI1/KNR4-like"/>
    <property type="match status" value="1"/>
</dbReference>
<sequence>MSTVTIAQLKEKLHYLSQVDKKRKIDGADWFVNEQQHGHEYKSYPVSEVELVQLEQTFGIQLPQDYRNFLLHIGWGAGPGYRLLNPEEVVSYTRHFSNDPDRWFGDEYLNEETGYGELTYFRELTSEHIAIFRNKLLTEKPRVLSHIAPVILSIEGAVVINKNGGGYCHALVVEGELRGTIWNVAGGNSISSIPQGMVTRKEDNTFEYPTMPFTFFQWIENWLDESIEEAIGKN</sequence>